<dbReference type="EMBL" id="JAAIWN010000028">
    <property type="protein sequence ID" value="NEY82201.1"/>
    <property type="molecule type" value="Genomic_DNA"/>
</dbReference>
<reference evidence="5 8" key="2">
    <citation type="submission" date="2020-07" db="EMBL/GenBank/DDBJ databases">
        <authorList>
            <person name="Feng H."/>
        </authorList>
    </citation>
    <scope>NUCLEOTIDE SEQUENCE [LARGE SCALE GENOMIC DNA]</scope>
    <source>
        <strain evidence="8">s-12</strain>
        <strain evidence="5">S-12</strain>
    </source>
</reference>
<evidence type="ECO:0000259" key="4">
    <source>
        <dbReference type="Pfam" id="PF12867"/>
    </source>
</evidence>
<evidence type="ECO:0000313" key="5">
    <source>
        <dbReference type="EMBL" id="MBA4537945.1"/>
    </source>
</evidence>
<reference evidence="6 7" key="1">
    <citation type="submission" date="2020-02" db="EMBL/GenBank/DDBJ databases">
        <title>Bacillus aquiflavi sp. nov., isolated from yellow water of strong flavor Chinese baijiu in Yibin region of China.</title>
        <authorList>
            <person name="Xie J."/>
        </authorList>
    </citation>
    <scope>NUCLEOTIDE SEQUENCE [LARGE SCALE GENOMIC DNA]</scope>
    <source>
        <strain evidence="6 7">3H-10</strain>
    </source>
</reference>
<evidence type="ECO:0000313" key="8">
    <source>
        <dbReference type="Proteomes" id="UP000570010"/>
    </source>
</evidence>
<name>A0A6B3W2U2_9BACI</name>
<dbReference type="InterPro" id="IPR024775">
    <property type="entry name" value="DinB-like"/>
</dbReference>
<dbReference type="PANTHER" id="PTHR37302:SF3">
    <property type="entry name" value="DAMAGE-INDUCIBLE PROTEIN DINB"/>
    <property type="match status" value="1"/>
</dbReference>
<dbReference type="PANTHER" id="PTHR37302">
    <property type="entry name" value="SLR1116 PROTEIN"/>
    <property type="match status" value="1"/>
</dbReference>
<feature type="domain" description="DinB-like" evidence="4">
    <location>
        <begin position="9"/>
        <end position="134"/>
    </location>
</feature>
<evidence type="ECO:0000313" key="7">
    <source>
        <dbReference type="Proteomes" id="UP000472971"/>
    </source>
</evidence>
<evidence type="ECO:0000256" key="3">
    <source>
        <dbReference type="PIRSR" id="PIRSR607837-1"/>
    </source>
</evidence>
<sequence>MFPYRNDLRKTLIPYLKSLNENDWYRSTAYYPNSIAWIISHISTSEDFWVNKIGFKNNEILTINEHSTSTEILNGYIKIRKRTDNILKTLAFDQLNEIVDVPTFSDGWIPPSKPTLHWLFHHVYTHEAYHVGQIAIIARINGFKQPLF</sequence>
<comment type="caution">
    <text evidence="6">The sequence shown here is derived from an EMBL/GenBank/DDBJ whole genome shotgun (WGS) entry which is preliminary data.</text>
</comment>
<keyword evidence="7" id="KW-1185">Reference proteome</keyword>
<protein>
    <submittedName>
        <fullName evidence="6">DinB family protein</fullName>
    </submittedName>
</protein>
<dbReference type="AlphaFoldDB" id="A0A6B3W2U2"/>
<dbReference type="InterPro" id="IPR007837">
    <property type="entry name" value="DinB"/>
</dbReference>
<dbReference type="InterPro" id="IPR034660">
    <property type="entry name" value="DinB/YfiT-like"/>
</dbReference>
<proteinExistence type="inferred from homology"/>
<feature type="binding site" evidence="3">
    <location>
        <position position="41"/>
    </location>
    <ligand>
        <name>a divalent metal cation</name>
        <dbReference type="ChEBI" id="CHEBI:60240"/>
    </ligand>
</feature>
<organism evidence="6 7">
    <name type="scientific">Bacillus aquiflavi</name>
    <dbReference type="NCBI Taxonomy" id="2672567"/>
    <lineage>
        <taxon>Bacteria</taxon>
        <taxon>Bacillati</taxon>
        <taxon>Bacillota</taxon>
        <taxon>Bacilli</taxon>
        <taxon>Bacillales</taxon>
        <taxon>Bacillaceae</taxon>
        <taxon>Bacillus</taxon>
    </lineage>
</organism>
<feature type="binding site" evidence="3">
    <location>
        <position position="130"/>
    </location>
    <ligand>
        <name>a divalent metal cation</name>
        <dbReference type="ChEBI" id="CHEBI:60240"/>
    </ligand>
</feature>
<dbReference type="Pfam" id="PF12867">
    <property type="entry name" value="DinB_2"/>
    <property type="match status" value="1"/>
</dbReference>
<accession>A0A6B3W2U2</accession>
<dbReference type="GO" id="GO:0046872">
    <property type="term" value="F:metal ion binding"/>
    <property type="evidence" value="ECO:0007669"/>
    <property type="project" value="UniProtKB-KW"/>
</dbReference>
<evidence type="ECO:0000313" key="6">
    <source>
        <dbReference type="EMBL" id="NEY82201.1"/>
    </source>
</evidence>
<dbReference type="RefSeq" id="WP_163242586.1">
    <property type="nucleotide sequence ID" value="NZ_CP082780.1"/>
</dbReference>
<keyword evidence="2 3" id="KW-0479">Metal-binding</keyword>
<gene>
    <name evidence="6" type="ORF">G4D64_11970</name>
    <name evidence="5" type="ORF">H1Z61_12580</name>
</gene>
<comment type="similarity">
    <text evidence="1">Belongs to the DinB family.</text>
</comment>
<feature type="binding site" evidence="3">
    <location>
        <position position="126"/>
    </location>
    <ligand>
        <name>a divalent metal cation</name>
        <dbReference type="ChEBI" id="CHEBI:60240"/>
    </ligand>
</feature>
<dbReference type="SUPFAM" id="SSF109854">
    <property type="entry name" value="DinB/YfiT-like putative metalloenzymes"/>
    <property type="match status" value="1"/>
</dbReference>
<dbReference type="Proteomes" id="UP000570010">
    <property type="component" value="Unassembled WGS sequence"/>
</dbReference>
<evidence type="ECO:0000256" key="1">
    <source>
        <dbReference type="ARBA" id="ARBA00008635"/>
    </source>
</evidence>
<evidence type="ECO:0000256" key="2">
    <source>
        <dbReference type="ARBA" id="ARBA00022723"/>
    </source>
</evidence>
<dbReference type="Gene3D" id="1.20.120.450">
    <property type="entry name" value="dinb family like domain"/>
    <property type="match status" value="1"/>
</dbReference>
<dbReference type="EMBL" id="JACEIO010000030">
    <property type="protein sequence ID" value="MBA4537945.1"/>
    <property type="molecule type" value="Genomic_DNA"/>
</dbReference>
<dbReference type="Proteomes" id="UP000472971">
    <property type="component" value="Unassembled WGS sequence"/>
</dbReference>